<dbReference type="PANTHER" id="PTHR42928:SF5">
    <property type="entry name" value="BLR1237 PROTEIN"/>
    <property type="match status" value="1"/>
</dbReference>
<comment type="similarity">
    <text evidence="1">Belongs to the UPF0065 (bug) family.</text>
</comment>
<dbReference type="InterPro" id="IPR005064">
    <property type="entry name" value="BUG"/>
</dbReference>
<keyword evidence="4" id="KW-1185">Reference proteome</keyword>
<proteinExistence type="inferred from homology"/>
<gene>
    <name evidence="3" type="ORF">WKV44_03825</name>
</gene>
<accession>A0ABU9UAH3</accession>
<protein>
    <submittedName>
        <fullName evidence="3">Tripartite tricarboxylate transporter substrate binding protein</fullName>
    </submittedName>
</protein>
<evidence type="ECO:0000256" key="2">
    <source>
        <dbReference type="SAM" id="SignalP"/>
    </source>
</evidence>
<name>A0ABU9UAH3_9SPIR</name>
<dbReference type="Gene3D" id="3.40.190.150">
    <property type="entry name" value="Bordetella uptake gene, domain 1"/>
    <property type="match status" value="1"/>
</dbReference>
<dbReference type="RefSeq" id="WP_420069108.1">
    <property type="nucleotide sequence ID" value="NZ_JBCHKQ010000001.1"/>
</dbReference>
<evidence type="ECO:0000313" key="4">
    <source>
        <dbReference type="Proteomes" id="UP001466331"/>
    </source>
</evidence>
<dbReference type="Proteomes" id="UP001466331">
    <property type="component" value="Unassembled WGS sequence"/>
</dbReference>
<evidence type="ECO:0000256" key="1">
    <source>
        <dbReference type="ARBA" id="ARBA00006987"/>
    </source>
</evidence>
<feature type="signal peptide" evidence="2">
    <location>
        <begin position="1"/>
        <end position="20"/>
    </location>
</feature>
<dbReference type="PIRSF" id="PIRSF017082">
    <property type="entry name" value="YflP"/>
    <property type="match status" value="1"/>
</dbReference>
<organism evidence="3 4">
    <name type="scientific">Rarispira pelagica</name>
    <dbReference type="NCBI Taxonomy" id="3141764"/>
    <lineage>
        <taxon>Bacteria</taxon>
        <taxon>Pseudomonadati</taxon>
        <taxon>Spirochaetota</taxon>
        <taxon>Spirochaetia</taxon>
        <taxon>Winmispirales</taxon>
        <taxon>Winmispiraceae</taxon>
        <taxon>Rarispira</taxon>
    </lineage>
</organism>
<comment type="caution">
    <text evidence="3">The sequence shown here is derived from an EMBL/GenBank/DDBJ whole genome shotgun (WGS) entry which is preliminary data.</text>
</comment>
<evidence type="ECO:0000313" key="3">
    <source>
        <dbReference type="EMBL" id="MEM5947667.1"/>
    </source>
</evidence>
<dbReference type="Pfam" id="PF03401">
    <property type="entry name" value="TctC"/>
    <property type="match status" value="1"/>
</dbReference>
<sequence length="334" mass="35085">MKRSLLTALILLLVAGFAIAQPDQEYPARDITDIVVWGAGGGTDTCNRVIMAELSKALGVNINVINKTGGVAGSAGMLEAYSKPADGYTLVGLSESCVTAAVQGGWDKRMNVWDFFIVGGSPDVVSVNANAPYNTLEELIDAAKANPGSIKAGASGAGSIHHLNLLALMKGTGAEFNFIPYPGSAPSQNAALSGEVTVIVTSVAEQAQLIRGGKFKPLAVLVPDDFPVGDKIIPSALKKYPELNKYLPLMQAIGFAIRKDAPENVKATLRAAFNEAMKSASVKKFAEENFYILSGLSGEEAGKVFDNLESNFAWTLWDLGAAKVDPASLGIPKP</sequence>
<dbReference type="PANTHER" id="PTHR42928">
    <property type="entry name" value="TRICARBOXYLATE-BINDING PROTEIN"/>
    <property type="match status" value="1"/>
</dbReference>
<reference evidence="3 4" key="1">
    <citation type="submission" date="2024-03" db="EMBL/GenBank/DDBJ databases">
        <title>Ignisphaera cupida sp. nov., a hyperthermophilic hydrolytic archaeon from a hot spring of Kamchatka, and proposal of Ignisphaeraceae fam. nov.</title>
        <authorList>
            <person name="Podosokorskaya O.A."/>
            <person name="Elcheninov A.G."/>
            <person name="Maltseva A.I."/>
            <person name="Zayulina K.S."/>
            <person name="Novikov A."/>
            <person name="Merkel A.Y."/>
        </authorList>
    </citation>
    <scope>NUCLEOTIDE SEQUENCE [LARGE SCALE GENOMIC DNA]</scope>
    <source>
        <strain evidence="3 4">38H-sp</strain>
    </source>
</reference>
<feature type="chain" id="PRO_5047064210" evidence="2">
    <location>
        <begin position="21"/>
        <end position="334"/>
    </location>
</feature>
<dbReference type="Gene3D" id="3.40.190.10">
    <property type="entry name" value="Periplasmic binding protein-like II"/>
    <property type="match status" value="1"/>
</dbReference>
<keyword evidence="2" id="KW-0732">Signal</keyword>
<dbReference type="SUPFAM" id="SSF53850">
    <property type="entry name" value="Periplasmic binding protein-like II"/>
    <property type="match status" value="1"/>
</dbReference>
<dbReference type="EMBL" id="JBCHKQ010000001">
    <property type="protein sequence ID" value="MEM5947667.1"/>
    <property type="molecule type" value="Genomic_DNA"/>
</dbReference>
<dbReference type="CDD" id="cd07012">
    <property type="entry name" value="PBP2_Bug_TTT"/>
    <property type="match status" value="1"/>
</dbReference>
<dbReference type="InterPro" id="IPR042100">
    <property type="entry name" value="Bug_dom1"/>
</dbReference>